<dbReference type="Proteomes" id="UP001053296">
    <property type="component" value="Chromosome"/>
</dbReference>
<reference evidence="9" key="1">
    <citation type="journal article" date="2022" name="Arch. Microbiol.">
        <title>Pseudodesulfovibrio sediminis sp. nov., a mesophilic and neutrophilic sulfate-reducing bacterium isolated from sediment of a brackish lake.</title>
        <authorList>
            <person name="Takahashi A."/>
            <person name="Kojima H."/>
            <person name="Watanabe M."/>
            <person name="Fukui M."/>
        </authorList>
    </citation>
    <scope>NUCLEOTIDE SEQUENCE</scope>
    <source>
        <strain evidence="9">SF6</strain>
    </source>
</reference>
<keyword evidence="2" id="KW-0813">Transport</keyword>
<dbReference type="PROSITE" id="PS51202">
    <property type="entry name" value="RCK_C"/>
    <property type="match status" value="2"/>
</dbReference>
<evidence type="ECO:0000313" key="10">
    <source>
        <dbReference type="Proteomes" id="UP001053296"/>
    </source>
</evidence>
<feature type="domain" description="RCK C-terminal" evidence="8">
    <location>
        <begin position="216"/>
        <end position="302"/>
    </location>
</feature>
<evidence type="ECO:0000256" key="2">
    <source>
        <dbReference type="ARBA" id="ARBA00022448"/>
    </source>
</evidence>
<feature type="transmembrane region" description="Helical" evidence="7">
    <location>
        <begin position="6"/>
        <end position="24"/>
    </location>
</feature>
<dbReference type="InterPro" id="IPR036721">
    <property type="entry name" value="RCK_C_sf"/>
</dbReference>
<keyword evidence="10" id="KW-1185">Reference proteome</keyword>
<feature type="transmembrane region" description="Helical" evidence="7">
    <location>
        <begin position="31"/>
        <end position="49"/>
    </location>
</feature>
<feature type="transmembrane region" description="Helical" evidence="7">
    <location>
        <begin position="55"/>
        <end position="73"/>
    </location>
</feature>
<sequence>MTPEIITVMAVLVLAVLLFIFEWVRVDVVGLIMMVLLPLLGLVTPQQAISGLSSNAVVSIIAVIIIGAGLDKTGIMNSMARVILRFAGKSESRIMTLISTTVAFISGFMQNIGAAALFLPAAKRIGNQTGVPIGRLLMPMGFCAIIGGCLTLVGSSPLILLNDLMVVGGTKYESFGLFSVTPVGLLLIAAALIYFIIFGRFVLPTRSEDESSGPMSSVLTGTYNNVGSLFELHVPMDWKNDSTLKSLDLRPVYFATLVAIARDNGKDHIFAPLPSETIQAGDHLVFVGPQEFIEHMAEDMGWALQAELSTFAEELSPNNAGIMEGIVTPRSEFMGKTIAEFRLRERFKVSTLAIFRGDKLFVSGLSDIVIESGDALLVHGRWEVFHMLNGLPDLVFTEDVKGEILRTEKAKVALFWLAVSLVLILGFHIQLSIALLTGALGMVLTKVLTIDEAYQSVDWMTVFLLGGLIPLGMAFENTGAAKYIADTIMGALGTPTPLVLLTVIGILTSFFTLVASNVGATVLLVPLSMNMALNAGVDPRVAALTVAVAASNTFVLPTHQVNALIMRPGGYRTIDYVRSGAGMTVIYMVVMIAALMLFY</sequence>
<dbReference type="InterPro" id="IPR006037">
    <property type="entry name" value="RCK_C"/>
</dbReference>
<evidence type="ECO:0000256" key="7">
    <source>
        <dbReference type="SAM" id="Phobius"/>
    </source>
</evidence>
<keyword evidence="5 7" id="KW-1133">Transmembrane helix</keyword>
<comment type="subcellular location">
    <subcellularLocation>
        <location evidence="1">Membrane</location>
        <topology evidence="1">Multi-pass membrane protein</topology>
    </subcellularLocation>
</comment>
<feature type="transmembrane region" description="Helical" evidence="7">
    <location>
        <begin position="174"/>
        <end position="197"/>
    </location>
</feature>
<feature type="transmembrane region" description="Helical" evidence="7">
    <location>
        <begin position="537"/>
        <end position="556"/>
    </location>
</feature>
<feature type="transmembrane region" description="Helical" evidence="7">
    <location>
        <begin position="456"/>
        <end position="475"/>
    </location>
</feature>
<feature type="transmembrane region" description="Helical" evidence="7">
    <location>
        <begin position="414"/>
        <end position="444"/>
    </location>
</feature>
<evidence type="ECO:0000256" key="3">
    <source>
        <dbReference type="ARBA" id="ARBA00022692"/>
    </source>
</evidence>
<evidence type="ECO:0000313" key="9">
    <source>
        <dbReference type="EMBL" id="BCS89855.1"/>
    </source>
</evidence>
<evidence type="ECO:0000256" key="5">
    <source>
        <dbReference type="ARBA" id="ARBA00022989"/>
    </source>
</evidence>
<dbReference type="Gene3D" id="3.30.70.1450">
    <property type="entry name" value="Regulator of K+ conductance, C-terminal domain"/>
    <property type="match status" value="2"/>
</dbReference>
<proteinExistence type="predicted"/>
<dbReference type="PANTHER" id="PTHR43652:SF2">
    <property type="entry name" value="BASIC AMINO ACID ANTIPORTER YFCC-RELATED"/>
    <property type="match status" value="1"/>
</dbReference>
<evidence type="ECO:0000256" key="1">
    <source>
        <dbReference type="ARBA" id="ARBA00004141"/>
    </source>
</evidence>
<evidence type="ECO:0000256" key="4">
    <source>
        <dbReference type="ARBA" id="ARBA00022737"/>
    </source>
</evidence>
<evidence type="ECO:0000256" key="6">
    <source>
        <dbReference type="ARBA" id="ARBA00023136"/>
    </source>
</evidence>
<feature type="transmembrane region" description="Helical" evidence="7">
    <location>
        <begin position="94"/>
        <end position="119"/>
    </location>
</feature>
<feature type="domain" description="RCK C-terminal" evidence="8">
    <location>
        <begin position="310"/>
        <end position="394"/>
    </location>
</feature>
<gene>
    <name evidence="9" type="ORF">PSDVSF_30970</name>
</gene>
<name>A0ABN6EXA5_9BACT</name>
<dbReference type="SUPFAM" id="SSF116726">
    <property type="entry name" value="TrkA C-terminal domain-like"/>
    <property type="match status" value="2"/>
</dbReference>
<dbReference type="Pfam" id="PF03600">
    <property type="entry name" value="CitMHS"/>
    <property type="match status" value="1"/>
</dbReference>
<dbReference type="PANTHER" id="PTHR43652">
    <property type="entry name" value="BASIC AMINO ACID ANTIPORTER YFCC-RELATED"/>
    <property type="match status" value="1"/>
</dbReference>
<keyword evidence="3 7" id="KW-0812">Transmembrane</keyword>
<dbReference type="RefSeq" id="WP_229591811.1">
    <property type="nucleotide sequence ID" value="NZ_AP024485.1"/>
</dbReference>
<accession>A0ABN6EXA5</accession>
<dbReference type="InterPro" id="IPR004680">
    <property type="entry name" value="Cit_transptr-like_dom"/>
</dbReference>
<dbReference type="Pfam" id="PF02080">
    <property type="entry name" value="TrkA_C"/>
    <property type="match status" value="2"/>
</dbReference>
<feature type="transmembrane region" description="Helical" evidence="7">
    <location>
        <begin position="139"/>
        <end position="162"/>
    </location>
</feature>
<organism evidence="9 10">
    <name type="scientific">Pseudodesulfovibrio sediminis</name>
    <dbReference type="NCBI Taxonomy" id="2810563"/>
    <lineage>
        <taxon>Bacteria</taxon>
        <taxon>Pseudomonadati</taxon>
        <taxon>Thermodesulfobacteriota</taxon>
        <taxon>Desulfovibrionia</taxon>
        <taxon>Desulfovibrionales</taxon>
        <taxon>Desulfovibrionaceae</taxon>
    </lineage>
</organism>
<feature type="transmembrane region" description="Helical" evidence="7">
    <location>
        <begin position="498"/>
        <end position="525"/>
    </location>
</feature>
<keyword evidence="4" id="KW-0677">Repeat</keyword>
<feature type="transmembrane region" description="Helical" evidence="7">
    <location>
        <begin position="576"/>
        <end position="598"/>
    </location>
</feature>
<dbReference type="InterPro" id="IPR051679">
    <property type="entry name" value="DASS-Related_Transporters"/>
</dbReference>
<protein>
    <submittedName>
        <fullName evidence="9">SLC13 family permease</fullName>
    </submittedName>
</protein>
<evidence type="ECO:0000259" key="8">
    <source>
        <dbReference type="PROSITE" id="PS51202"/>
    </source>
</evidence>
<dbReference type="EMBL" id="AP024485">
    <property type="protein sequence ID" value="BCS89855.1"/>
    <property type="molecule type" value="Genomic_DNA"/>
</dbReference>
<keyword evidence="6 7" id="KW-0472">Membrane</keyword>